<evidence type="ECO:0000256" key="1">
    <source>
        <dbReference type="SAM" id="MobiDB-lite"/>
    </source>
</evidence>
<gene>
    <name evidence="2" type="ORF">San01_11510</name>
</gene>
<feature type="region of interest" description="Disordered" evidence="1">
    <location>
        <begin position="54"/>
        <end position="104"/>
    </location>
</feature>
<protein>
    <submittedName>
        <fullName evidence="2">Uncharacterized protein</fullName>
    </submittedName>
</protein>
<evidence type="ECO:0000313" key="3">
    <source>
        <dbReference type="Proteomes" id="UP000325598"/>
    </source>
</evidence>
<sequence>MRERPLWDAGGPGREAVRTAATALLGVMTDFLAGAAAATCRGARRAACPRAPVLPAEGVVPGGGPCRRSSRGPESGPANPVAERDNGRCGMHPARRERGGPERV</sequence>
<keyword evidence="3" id="KW-1185">Reference proteome</keyword>
<accession>A0A5J4L7E2</accession>
<comment type="caution">
    <text evidence="2">The sequence shown here is derived from an EMBL/GenBank/DDBJ whole genome shotgun (WGS) entry which is preliminary data.</text>
</comment>
<evidence type="ECO:0000313" key="2">
    <source>
        <dbReference type="EMBL" id="GES28664.1"/>
    </source>
</evidence>
<dbReference type="EMBL" id="BLAG01000005">
    <property type="protein sequence ID" value="GES28664.1"/>
    <property type="molecule type" value="Genomic_DNA"/>
</dbReference>
<organism evidence="2 3">
    <name type="scientific">Streptomyces angustmyceticus</name>
    <dbReference type="NCBI Taxonomy" id="285578"/>
    <lineage>
        <taxon>Bacteria</taxon>
        <taxon>Bacillati</taxon>
        <taxon>Actinomycetota</taxon>
        <taxon>Actinomycetes</taxon>
        <taxon>Kitasatosporales</taxon>
        <taxon>Streptomycetaceae</taxon>
        <taxon>Streptomyces</taxon>
    </lineage>
</organism>
<reference evidence="2 3" key="1">
    <citation type="submission" date="2019-10" db="EMBL/GenBank/DDBJ databases">
        <title>Whole genome shotgun sequence of Streptomyces angustmyceticus NBRC 3934.</title>
        <authorList>
            <person name="Hosoyama A."/>
            <person name="Ichikawa N."/>
            <person name="Kimura A."/>
            <person name="Kitahashi Y."/>
            <person name="Komaki H."/>
            <person name="Uohara A."/>
        </authorList>
    </citation>
    <scope>NUCLEOTIDE SEQUENCE [LARGE SCALE GENOMIC DNA]</scope>
    <source>
        <strain evidence="2 3">NBRC 3934</strain>
    </source>
</reference>
<name>A0A5J4L7E2_9ACTN</name>
<proteinExistence type="predicted"/>
<dbReference type="AlphaFoldDB" id="A0A5J4L7E2"/>
<feature type="compositionally biased region" description="Basic and acidic residues" evidence="1">
    <location>
        <begin position="94"/>
        <end position="104"/>
    </location>
</feature>
<dbReference type="Proteomes" id="UP000325598">
    <property type="component" value="Unassembled WGS sequence"/>
</dbReference>